<evidence type="ECO:0000313" key="5">
    <source>
        <dbReference type="Proteomes" id="UP000318138"/>
    </source>
</evidence>
<keyword evidence="2" id="KW-0812">Transmembrane</keyword>
<feature type="region of interest" description="Disordered" evidence="1">
    <location>
        <begin position="117"/>
        <end position="148"/>
    </location>
</feature>
<feature type="transmembrane region" description="Helical" evidence="2">
    <location>
        <begin position="20"/>
        <end position="42"/>
    </location>
</feature>
<evidence type="ECO:0000256" key="1">
    <source>
        <dbReference type="SAM" id="MobiDB-lite"/>
    </source>
</evidence>
<dbReference type="KEGG" id="psua:FLK61_29160"/>
<proteinExistence type="predicted"/>
<protein>
    <submittedName>
        <fullName evidence="4">DUF1510 family protein</fullName>
    </submittedName>
</protein>
<feature type="compositionally biased region" description="Low complexity" evidence="1">
    <location>
        <begin position="117"/>
        <end position="131"/>
    </location>
</feature>
<gene>
    <name evidence="4" type="ORF">FLK61_29160</name>
</gene>
<name>A0A859FBS0_9BACI</name>
<evidence type="ECO:0000259" key="3">
    <source>
        <dbReference type="Pfam" id="PF07423"/>
    </source>
</evidence>
<dbReference type="Pfam" id="PF07423">
    <property type="entry name" value="DUF1510"/>
    <property type="match status" value="1"/>
</dbReference>
<dbReference type="EMBL" id="CP041372">
    <property type="protein sequence ID" value="QKS70803.1"/>
    <property type="molecule type" value="Genomic_DNA"/>
</dbReference>
<keyword evidence="2" id="KW-0472">Membrane</keyword>
<dbReference type="AlphaFoldDB" id="A0A859FBS0"/>
<feature type="domain" description="DUF1510" evidence="3">
    <location>
        <begin position="141"/>
        <end position="232"/>
    </location>
</feature>
<feature type="compositionally biased region" description="Low complexity" evidence="1">
    <location>
        <begin position="58"/>
        <end position="70"/>
    </location>
</feature>
<dbReference type="InterPro" id="IPR009988">
    <property type="entry name" value="DUF1510"/>
</dbReference>
<keyword evidence="5" id="KW-1185">Reference proteome</keyword>
<accession>A0A859FBS0</accession>
<feature type="region of interest" description="Disordered" evidence="1">
    <location>
        <begin position="58"/>
        <end position="102"/>
    </location>
</feature>
<organism evidence="4 5">
    <name type="scientific">Paenalkalicoccus suaedae</name>
    <dbReference type="NCBI Taxonomy" id="2592382"/>
    <lineage>
        <taxon>Bacteria</taxon>
        <taxon>Bacillati</taxon>
        <taxon>Bacillota</taxon>
        <taxon>Bacilli</taxon>
        <taxon>Bacillales</taxon>
        <taxon>Bacillaceae</taxon>
        <taxon>Paenalkalicoccus</taxon>
    </lineage>
</organism>
<feature type="compositionally biased region" description="Low complexity" evidence="1">
    <location>
        <begin position="79"/>
        <end position="99"/>
    </location>
</feature>
<sequence>MNNNEPRFRRGDRKKGKFDLILNISIGLVALLIVVVGGTLIFGGGSNDTAGSANTNVASNDVSSDSDNSTITGDISVDNGSNSTSESNTNNVGSNNSGNAEVPEVDENISENENNIANENNNEVNNTNIAELDGSESGGPEGEWSPIGTVQEEPFSAVYDQGHVNWSEMTRALVYATGLSQDEMTIWRIENGGNERRAVGYVSTGAEANTPYRVEMEFVANEGWMPQSVERLSSNPHR</sequence>
<evidence type="ECO:0000256" key="2">
    <source>
        <dbReference type="SAM" id="Phobius"/>
    </source>
</evidence>
<keyword evidence="2" id="KW-1133">Transmembrane helix</keyword>
<dbReference type="Proteomes" id="UP000318138">
    <property type="component" value="Chromosome"/>
</dbReference>
<evidence type="ECO:0000313" key="4">
    <source>
        <dbReference type="EMBL" id="QKS70803.1"/>
    </source>
</evidence>
<reference evidence="5" key="1">
    <citation type="submission" date="2019-07" db="EMBL/GenBank/DDBJ databases">
        <title>Bacillus alkalisoli sp. nov. isolated from saline soil.</title>
        <authorList>
            <person name="Sun J.-Q."/>
            <person name="Xu L."/>
        </authorList>
    </citation>
    <scope>NUCLEOTIDE SEQUENCE [LARGE SCALE GENOMIC DNA]</scope>
    <source>
        <strain evidence="5">M4U3P1</strain>
    </source>
</reference>
<dbReference type="RefSeq" id="WP_176008837.1">
    <property type="nucleotide sequence ID" value="NZ_CP041372.2"/>
</dbReference>